<dbReference type="InterPro" id="IPR003673">
    <property type="entry name" value="CoA-Trfase_fam_III"/>
</dbReference>
<dbReference type="InterPro" id="IPR050483">
    <property type="entry name" value="CoA-transferase_III_domain"/>
</dbReference>
<protein>
    <submittedName>
        <fullName evidence="2 3">CoA transferase</fullName>
    </submittedName>
</protein>
<accession>A0A375G8J9</accession>
<dbReference type="RefSeq" id="WP_063241987.1">
    <property type="nucleotide sequence ID" value="NZ_CP069809.1"/>
</dbReference>
<dbReference type="GeneID" id="303488407"/>
<proteinExistence type="predicted"/>
<name>A0A375G8J9_9BURK</name>
<evidence type="ECO:0000313" key="2">
    <source>
        <dbReference type="EMBL" id="QRQ91859.1"/>
    </source>
</evidence>
<evidence type="ECO:0000256" key="1">
    <source>
        <dbReference type="ARBA" id="ARBA00022679"/>
    </source>
</evidence>
<dbReference type="OrthoDB" id="5294844at2"/>
<sequence length="399" mass="42749">MSPNNSNGIRPLDGIRVVSLEHAVAAPFATRQLADLGARVIKIERPGVGDFARGYDQSVHGQASYFVWLNRGKESLTLDLKDPEAQTILHRLLADADVLVQNLAPGAAARMGLDFDSLHGKYDKLIVCDISGYGDSGPYRDKKAYDLLIQAAAGLVGLTGGPNEPSRAGVSIADISAGMYAYSGILSALLQRGRTGKGLRVQVTMLEAMAEWMNQVLYFGHYGGKAPARFGASHPTIAPYGVHRTGDGSVIFSVQNEREFASFCEIVLGNRELAQDERFSSNTARVRNRPELTAIIEARFASMTVAQAEALLDEAQIANAPMNDIEGVWNHPQLQARQRWREVATPGGPIGALLPPANLSGVEPVMGDVPALGAHSRQILAELGYAEGDIAALADKQAI</sequence>
<dbReference type="GO" id="GO:0008410">
    <property type="term" value="F:CoA-transferase activity"/>
    <property type="evidence" value="ECO:0007669"/>
    <property type="project" value="TreeGrafter"/>
</dbReference>
<dbReference type="EMBL" id="OGUS01000132">
    <property type="protein sequence ID" value="SPC17681.1"/>
    <property type="molecule type" value="Genomic_DNA"/>
</dbReference>
<dbReference type="Proteomes" id="UP000256862">
    <property type="component" value="Plasmid CO2235_mp"/>
</dbReference>
<dbReference type="Proteomes" id="UP000623307">
    <property type="component" value="Chromosome 1"/>
</dbReference>
<dbReference type="Gene3D" id="3.40.50.10540">
    <property type="entry name" value="Crotonobetainyl-coa:carnitine coa-transferase, domain 1"/>
    <property type="match status" value="1"/>
</dbReference>
<dbReference type="AlphaFoldDB" id="A0A375G8J9"/>
<reference evidence="2 4" key="2">
    <citation type="submission" date="2021-02" db="EMBL/GenBank/DDBJ databases">
        <title>Complete Genome Sequence of Cupriavidus oxalaticus Strain Ox1, a Soil Oxalate-Degrading Species.</title>
        <authorList>
            <person name="Palmieri F."/>
            <person name="Udriet P."/>
            <person name="Deuasquier M."/>
            <person name="Beaudoing E."/>
            <person name="Johnson S.L."/>
            <person name="Davenport K.W."/>
            <person name="Chain P.S."/>
            <person name="Bindschedler S."/>
            <person name="Junier P."/>
        </authorList>
    </citation>
    <scope>NUCLEOTIDE SEQUENCE [LARGE SCALE GENOMIC DNA]</scope>
    <source>
        <strain evidence="2 4">Ox1</strain>
    </source>
</reference>
<evidence type="ECO:0000313" key="3">
    <source>
        <dbReference type="EMBL" id="SPC17681.1"/>
    </source>
</evidence>
<reference evidence="3" key="1">
    <citation type="submission" date="2018-01" db="EMBL/GenBank/DDBJ databases">
        <authorList>
            <person name="Clerissi C."/>
        </authorList>
    </citation>
    <scope>NUCLEOTIDE SEQUENCE</scope>
    <source>
        <strain evidence="3">Cupriavidus oxalaticus LMG 2235</strain>
    </source>
</reference>
<gene>
    <name evidence="3" type="ORF">CO2235_MP10083</name>
    <name evidence="2" type="ORF">JTE92_02700</name>
</gene>
<dbReference type="SUPFAM" id="SSF89796">
    <property type="entry name" value="CoA-transferase family III (CaiB/BaiF)"/>
    <property type="match status" value="1"/>
</dbReference>
<dbReference type="EMBL" id="CP069811">
    <property type="protein sequence ID" value="QRQ91859.1"/>
    <property type="molecule type" value="Genomic_DNA"/>
</dbReference>
<organism evidence="3">
    <name type="scientific">Cupriavidus oxalaticus</name>
    <dbReference type="NCBI Taxonomy" id="96344"/>
    <lineage>
        <taxon>Bacteria</taxon>
        <taxon>Pseudomonadati</taxon>
        <taxon>Pseudomonadota</taxon>
        <taxon>Betaproteobacteria</taxon>
        <taxon>Burkholderiales</taxon>
        <taxon>Burkholderiaceae</taxon>
        <taxon>Cupriavidus</taxon>
    </lineage>
</organism>
<dbReference type="PANTHER" id="PTHR48207">
    <property type="entry name" value="SUCCINATE--HYDROXYMETHYLGLUTARATE COA-TRANSFERASE"/>
    <property type="match status" value="1"/>
</dbReference>
<dbReference type="PANTHER" id="PTHR48207:SF3">
    <property type="entry name" value="SUCCINATE--HYDROXYMETHYLGLUTARATE COA-TRANSFERASE"/>
    <property type="match status" value="1"/>
</dbReference>
<evidence type="ECO:0000313" key="4">
    <source>
        <dbReference type="Proteomes" id="UP000623307"/>
    </source>
</evidence>
<dbReference type="Gene3D" id="3.30.1540.10">
    <property type="entry name" value="formyl-coa transferase, domain 3"/>
    <property type="match status" value="1"/>
</dbReference>
<dbReference type="InterPro" id="IPR044855">
    <property type="entry name" value="CoA-Trfase_III_dom3_sf"/>
</dbReference>
<keyword evidence="4" id="KW-1185">Reference proteome</keyword>
<keyword evidence="1 3" id="KW-0808">Transferase</keyword>
<dbReference type="InterPro" id="IPR023606">
    <property type="entry name" value="CoA-Trfase_III_dom_1_sf"/>
</dbReference>
<dbReference type="Pfam" id="PF02515">
    <property type="entry name" value="CoA_transf_3"/>
    <property type="match status" value="1"/>
</dbReference>